<name>X0YE36_9ZZZZ</name>
<protein>
    <submittedName>
        <fullName evidence="1">Uncharacterized protein</fullName>
    </submittedName>
</protein>
<gene>
    <name evidence="1" type="ORF">S01H4_16231</name>
</gene>
<accession>X0YE36</accession>
<dbReference type="AlphaFoldDB" id="X0YE36"/>
<reference evidence="1" key="1">
    <citation type="journal article" date="2014" name="Front. Microbiol.">
        <title>High frequency of phylogenetically diverse reductive dehalogenase-homologous genes in deep subseafloor sedimentary metagenomes.</title>
        <authorList>
            <person name="Kawai M."/>
            <person name="Futagami T."/>
            <person name="Toyoda A."/>
            <person name="Takaki Y."/>
            <person name="Nishi S."/>
            <person name="Hori S."/>
            <person name="Arai W."/>
            <person name="Tsubouchi T."/>
            <person name="Morono Y."/>
            <person name="Uchiyama I."/>
            <person name="Ito T."/>
            <person name="Fujiyama A."/>
            <person name="Inagaki F."/>
            <person name="Takami H."/>
        </authorList>
    </citation>
    <scope>NUCLEOTIDE SEQUENCE</scope>
    <source>
        <strain evidence="1">Expedition CK06-06</strain>
    </source>
</reference>
<organism evidence="1">
    <name type="scientific">marine sediment metagenome</name>
    <dbReference type="NCBI Taxonomy" id="412755"/>
    <lineage>
        <taxon>unclassified sequences</taxon>
        <taxon>metagenomes</taxon>
        <taxon>ecological metagenomes</taxon>
    </lineage>
</organism>
<comment type="caution">
    <text evidence="1">The sequence shown here is derived from an EMBL/GenBank/DDBJ whole genome shotgun (WGS) entry which is preliminary data.</text>
</comment>
<evidence type="ECO:0000313" key="1">
    <source>
        <dbReference type="EMBL" id="GAG54135.1"/>
    </source>
</evidence>
<dbReference type="EMBL" id="BART01007108">
    <property type="protein sequence ID" value="GAG54135.1"/>
    <property type="molecule type" value="Genomic_DNA"/>
</dbReference>
<proteinExistence type="predicted"/>
<sequence length="226" mass="26227">MTLALVLLLIIGLASYSFREKDYPSGSLSLNATPKFDAGEKFCYRTDRYLLSSVENVYAWYEEVLTVNRTMQIDYREYYEIFYCLTVHVWESDAMPETVTNITHLLYIDVENGTCIGKTVDPSRYSNEDGLATDIGFFAYWMLGLEEGLRWQLIDEASSKVHRIDVLGMDEVDEMQCFKVRVKELLHGRVNRVRQFWISTDKRIVVKEETDLLSGETVYRDTVSCP</sequence>